<dbReference type="GO" id="GO:0000172">
    <property type="term" value="C:ribonuclease MRP complex"/>
    <property type="evidence" value="ECO:0007669"/>
    <property type="project" value="InterPro"/>
</dbReference>
<dbReference type="InterPro" id="IPR016848">
    <property type="entry name" value="RNase_P/MRP_Rpp29-subunit"/>
</dbReference>
<dbReference type="Proteomes" id="UP001176521">
    <property type="component" value="Unassembled WGS sequence"/>
</dbReference>
<feature type="compositionally biased region" description="Low complexity" evidence="3">
    <location>
        <begin position="50"/>
        <end position="60"/>
    </location>
</feature>
<dbReference type="Pfam" id="PF01868">
    <property type="entry name" value="RNase_P-MRP_p29"/>
    <property type="match status" value="1"/>
</dbReference>
<evidence type="ECO:0000313" key="5">
    <source>
        <dbReference type="Proteomes" id="UP001176521"/>
    </source>
</evidence>
<organism evidence="4 5">
    <name type="scientific">Tilletia horrida</name>
    <dbReference type="NCBI Taxonomy" id="155126"/>
    <lineage>
        <taxon>Eukaryota</taxon>
        <taxon>Fungi</taxon>
        <taxon>Dikarya</taxon>
        <taxon>Basidiomycota</taxon>
        <taxon>Ustilaginomycotina</taxon>
        <taxon>Exobasidiomycetes</taxon>
        <taxon>Tilletiales</taxon>
        <taxon>Tilletiaceae</taxon>
        <taxon>Tilletia</taxon>
    </lineage>
</organism>
<keyword evidence="5" id="KW-1185">Reference proteome</keyword>
<comment type="similarity">
    <text evidence="2">Belongs to the eukaryotic/archaeal RNase P protein component 1 family.</text>
</comment>
<dbReference type="InterPro" id="IPR002730">
    <property type="entry name" value="Rpp29/RNP1"/>
</dbReference>
<dbReference type="GO" id="GO:0006364">
    <property type="term" value="P:rRNA processing"/>
    <property type="evidence" value="ECO:0007669"/>
    <property type="project" value="TreeGrafter"/>
</dbReference>
<comment type="subcellular location">
    <subcellularLocation>
        <location evidence="1">Nucleus</location>
    </subcellularLocation>
</comment>
<dbReference type="PANTHER" id="PTHR13348:SF0">
    <property type="entry name" value="RIBONUCLEASE P PROTEIN SUBUNIT P29"/>
    <property type="match status" value="1"/>
</dbReference>
<proteinExistence type="inferred from homology"/>
<evidence type="ECO:0000313" key="4">
    <source>
        <dbReference type="EMBL" id="KAK0536137.1"/>
    </source>
</evidence>
<dbReference type="Gene3D" id="2.30.30.210">
    <property type="entry name" value="Ribonuclease P/MRP, subunit p29"/>
    <property type="match status" value="1"/>
</dbReference>
<feature type="region of interest" description="Disordered" evidence="3">
    <location>
        <begin position="72"/>
        <end position="142"/>
    </location>
</feature>
<dbReference type="AlphaFoldDB" id="A0AAN6GDT8"/>
<evidence type="ECO:0000256" key="1">
    <source>
        <dbReference type="ARBA" id="ARBA00004123"/>
    </source>
</evidence>
<dbReference type="GO" id="GO:0033204">
    <property type="term" value="F:ribonuclease P RNA binding"/>
    <property type="evidence" value="ECO:0007669"/>
    <property type="project" value="InterPro"/>
</dbReference>
<dbReference type="EMBL" id="JAPDMQ010000082">
    <property type="protein sequence ID" value="KAK0536137.1"/>
    <property type="molecule type" value="Genomic_DNA"/>
</dbReference>
<dbReference type="PANTHER" id="PTHR13348">
    <property type="entry name" value="RIBONUCLEASE P SUBUNIT P29"/>
    <property type="match status" value="1"/>
</dbReference>
<dbReference type="SUPFAM" id="SSF101744">
    <property type="entry name" value="Rof/RNase P subunit-like"/>
    <property type="match status" value="1"/>
</dbReference>
<comment type="caution">
    <text evidence="4">The sequence shown here is derived from an EMBL/GenBank/DDBJ whole genome shotgun (WGS) entry which is preliminary data.</text>
</comment>
<dbReference type="GO" id="GO:0030677">
    <property type="term" value="C:ribonuclease P complex"/>
    <property type="evidence" value="ECO:0007669"/>
    <property type="project" value="InterPro"/>
</dbReference>
<feature type="region of interest" description="Disordered" evidence="3">
    <location>
        <begin position="23"/>
        <end position="60"/>
    </location>
</feature>
<feature type="compositionally biased region" description="Basic and acidic residues" evidence="3">
    <location>
        <begin position="102"/>
        <end position="142"/>
    </location>
</feature>
<evidence type="ECO:0000256" key="3">
    <source>
        <dbReference type="SAM" id="MobiDB-lite"/>
    </source>
</evidence>
<evidence type="ECO:0000256" key="2">
    <source>
        <dbReference type="ARBA" id="ARBA00006181"/>
    </source>
</evidence>
<reference evidence="4" key="1">
    <citation type="journal article" date="2023" name="PhytoFront">
        <title>Draft Genome Resources of Seven Strains of Tilletia horrida, Causal Agent of Kernel Smut of Rice.</title>
        <authorList>
            <person name="Khanal S."/>
            <person name="Antony Babu S."/>
            <person name="Zhou X.G."/>
        </authorList>
    </citation>
    <scope>NUCLEOTIDE SEQUENCE</scope>
    <source>
        <strain evidence="4">TX3</strain>
    </source>
</reference>
<protein>
    <submittedName>
        <fullName evidence="4">Uncharacterized protein</fullName>
    </submittedName>
</protein>
<dbReference type="InterPro" id="IPR023534">
    <property type="entry name" value="Rof/RNase_P-like"/>
</dbReference>
<feature type="region of interest" description="Disordered" evidence="3">
    <location>
        <begin position="284"/>
        <end position="306"/>
    </location>
</feature>
<sequence>MSAGGSSADKALNAAQTLLADVLALPSTPPSRGNKRRKTSHPPTSHPFSDAELAASASSALSTHLQRVQDGTTLVLTNPARPRPVPAPTSKEGRKLKKRDRRVVDRMRRDERRGNETLSEEKGKRKGRDGHGNAKEVEEEVGKQVALSRMAKKRLGFFDRHPNLNYAAVKPLSSLWESYVQLLLGLRHEAGHVQPSAVQHLFQEDAEDGSWTVREGAMTSLQTTLSKVDLTGASVRVIRCSDPARVGLQGLVARETENTLLIAVAPPPLHESSVQAQRNLQPTEAQAGDALRQRRSARPLSQNVARRDEVRVVPKHNTVFELQVPLPPLPSSSATATATAQTLAVPLYGNQMSQGLPTRATKKHKARKSVDF</sequence>
<gene>
    <name evidence="4" type="ORF">OC842_002085</name>
</gene>
<dbReference type="GO" id="GO:0001682">
    <property type="term" value="P:tRNA 5'-leader removal"/>
    <property type="evidence" value="ECO:0007669"/>
    <property type="project" value="InterPro"/>
</dbReference>
<dbReference type="GO" id="GO:0005634">
    <property type="term" value="C:nucleus"/>
    <property type="evidence" value="ECO:0007669"/>
    <property type="project" value="UniProtKB-SubCell"/>
</dbReference>
<feature type="region of interest" description="Disordered" evidence="3">
    <location>
        <begin position="352"/>
        <end position="372"/>
    </location>
</feature>
<feature type="compositionally biased region" description="Basic residues" evidence="3">
    <location>
        <begin position="360"/>
        <end position="372"/>
    </location>
</feature>
<accession>A0AAN6GDT8</accession>
<dbReference type="InterPro" id="IPR036980">
    <property type="entry name" value="RNase_P/MRP_Rpp29_sf"/>
</dbReference>
<name>A0AAN6GDT8_9BASI</name>